<dbReference type="FunFam" id="3.40.350.10:FF:000015">
    <property type="entry name" value="Xaa-Pro aminopeptidase app-1"/>
    <property type="match status" value="1"/>
</dbReference>
<evidence type="ECO:0000256" key="2">
    <source>
        <dbReference type="ARBA" id="ARBA00001936"/>
    </source>
</evidence>
<dbReference type="GO" id="GO:0006508">
    <property type="term" value="P:proteolysis"/>
    <property type="evidence" value="ECO:0007669"/>
    <property type="project" value="UniProtKB-KW"/>
</dbReference>
<dbReference type="SUPFAM" id="SSF53092">
    <property type="entry name" value="Creatinase/prolidase N-terminal domain"/>
    <property type="match status" value="1"/>
</dbReference>
<dbReference type="Gene3D" id="3.40.350.10">
    <property type="entry name" value="Creatinase/prolidase N-terminal domain"/>
    <property type="match status" value="2"/>
</dbReference>
<feature type="domain" description="Peptidase M24 C-terminal" evidence="15">
    <location>
        <begin position="666"/>
        <end position="727"/>
    </location>
</feature>
<comment type="subcellular location">
    <subcellularLocation>
        <location evidence="3">Cytoplasm</location>
    </subcellularLocation>
</comment>
<organism evidence="16 17">
    <name type="scientific">Lachancea fermentati</name>
    <name type="common">Zygosaccharomyces fermentati</name>
    <dbReference type="NCBI Taxonomy" id="4955"/>
    <lineage>
        <taxon>Eukaryota</taxon>
        <taxon>Fungi</taxon>
        <taxon>Dikarya</taxon>
        <taxon>Ascomycota</taxon>
        <taxon>Saccharomycotina</taxon>
        <taxon>Saccharomycetes</taxon>
        <taxon>Saccharomycetales</taxon>
        <taxon>Saccharomycetaceae</taxon>
        <taxon>Lachancea</taxon>
    </lineage>
</organism>
<dbReference type="Proteomes" id="UP000190831">
    <property type="component" value="Chromosome D"/>
</dbReference>
<dbReference type="Gene3D" id="3.90.230.10">
    <property type="entry name" value="Creatinase/methionine aminopeptidase superfamily"/>
    <property type="match status" value="1"/>
</dbReference>
<dbReference type="Pfam" id="PF16188">
    <property type="entry name" value="Peptidase_M24_C"/>
    <property type="match status" value="1"/>
</dbReference>
<dbReference type="OrthoDB" id="9995434at2759"/>
<dbReference type="AlphaFoldDB" id="A0A1G4MB26"/>
<dbReference type="GO" id="GO:0046872">
    <property type="term" value="F:metal ion binding"/>
    <property type="evidence" value="ECO:0007669"/>
    <property type="project" value="UniProtKB-KW"/>
</dbReference>
<proteinExistence type="inferred from homology"/>
<dbReference type="InterPro" id="IPR000587">
    <property type="entry name" value="Creatinase_N"/>
</dbReference>
<evidence type="ECO:0000256" key="11">
    <source>
        <dbReference type="ARBA" id="ARBA00023211"/>
    </source>
</evidence>
<evidence type="ECO:0000256" key="5">
    <source>
        <dbReference type="ARBA" id="ARBA00012574"/>
    </source>
</evidence>
<feature type="domain" description="Creatinase N-terminal" evidence="14">
    <location>
        <begin position="103"/>
        <end position="253"/>
    </location>
</feature>
<dbReference type="InterPro" id="IPR029149">
    <property type="entry name" value="Creatin/AminoP/Spt16_N"/>
</dbReference>
<evidence type="ECO:0000256" key="6">
    <source>
        <dbReference type="ARBA" id="ARBA00022438"/>
    </source>
</evidence>
<dbReference type="InterPro" id="IPR000994">
    <property type="entry name" value="Pept_M24"/>
</dbReference>
<evidence type="ECO:0000256" key="7">
    <source>
        <dbReference type="ARBA" id="ARBA00022490"/>
    </source>
</evidence>
<reference evidence="16 17" key="1">
    <citation type="submission" date="2016-03" db="EMBL/GenBank/DDBJ databases">
        <authorList>
            <person name="Devillers H."/>
        </authorList>
    </citation>
    <scope>NUCLEOTIDE SEQUENCE [LARGE SCALE GENOMIC DNA]</scope>
    <source>
        <strain evidence="16">CBS 6772</strain>
    </source>
</reference>
<dbReference type="EMBL" id="LT598492">
    <property type="protein sequence ID" value="SCW01090.1"/>
    <property type="molecule type" value="Genomic_DNA"/>
</dbReference>
<evidence type="ECO:0000256" key="12">
    <source>
        <dbReference type="RuleBase" id="RU000590"/>
    </source>
</evidence>
<dbReference type="InterPro" id="IPR036005">
    <property type="entry name" value="Creatinase/aminopeptidase-like"/>
</dbReference>
<evidence type="ECO:0000256" key="3">
    <source>
        <dbReference type="ARBA" id="ARBA00004496"/>
    </source>
</evidence>
<keyword evidence="17" id="KW-1185">Reference proteome</keyword>
<evidence type="ECO:0000256" key="9">
    <source>
        <dbReference type="ARBA" id="ARBA00022723"/>
    </source>
</evidence>
<accession>A0A1G4MB26</accession>
<dbReference type="GO" id="GO:0005737">
    <property type="term" value="C:cytoplasm"/>
    <property type="evidence" value="ECO:0007669"/>
    <property type="project" value="UniProtKB-SubCell"/>
</dbReference>
<dbReference type="STRING" id="4955.A0A1G4MB26"/>
<protein>
    <recommendedName>
        <fullName evidence="5">Xaa-Pro aminopeptidase</fullName>
        <ecNumber evidence="5">3.4.11.9</ecNumber>
    </recommendedName>
</protein>
<name>A0A1G4MB26_LACFM</name>
<evidence type="ECO:0000256" key="1">
    <source>
        <dbReference type="ARBA" id="ARBA00001424"/>
    </source>
</evidence>
<evidence type="ECO:0000259" key="15">
    <source>
        <dbReference type="Pfam" id="PF16188"/>
    </source>
</evidence>
<dbReference type="InterPro" id="IPR001131">
    <property type="entry name" value="Peptidase_M24B_aminopep-P_CS"/>
</dbReference>
<comment type="catalytic activity">
    <reaction evidence="1">
        <text>Release of any N-terminal amino acid, including proline, that is linked to proline, even from a dipeptide or tripeptide.</text>
        <dbReference type="EC" id="3.4.11.9"/>
    </reaction>
</comment>
<keyword evidence="7" id="KW-0963">Cytoplasm</keyword>
<dbReference type="PANTHER" id="PTHR43763:SF6">
    <property type="entry name" value="XAA-PRO AMINOPEPTIDASE 1"/>
    <property type="match status" value="1"/>
</dbReference>
<evidence type="ECO:0000256" key="10">
    <source>
        <dbReference type="ARBA" id="ARBA00022801"/>
    </source>
</evidence>
<comment type="cofactor">
    <cofactor evidence="2">
        <name>Mn(2+)</name>
        <dbReference type="ChEBI" id="CHEBI:29035"/>
    </cofactor>
</comment>
<evidence type="ECO:0000256" key="4">
    <source>
        <dbReference type="ARBA" id="ARBA00008766"/>
    </source>
</evidence>
<dbReference type="InterPro" id="IPR050422">
    <property type="entry name" value="X-Pro_aminopeptidase_P"/>
</dbReference>
<evidence type="ECO:0000259" key="13">
    <source>
        <dbReference type="Pfam" id="PF00557"/>
    </source>
</evidence>
<comment type="similarity">
    <text evidence="4 12">Belongs to the peptidase M24B family.</text>
</comment>
<dbReference type="GO" id="GO:0070006">
    <property type="term" value="F:metalloaminopeptidase activity"/>
    <property type="evidence" value="ECO:0007669"/>
    <property type="project" value="InterPro"/>
</dbReference>
<keyword evidence="10" id="KW-0378">Hydrolase</keyword>
<feature type="domain" description="Peptidase M24" evidence="13">
    <location>
        <begin position="441"/>
        <end position="655"/>
    </location>
</feature>
<sequence>MTTTKPSTLNMKPSIASLSTAGPRALSAPNGIDRPFRPCANCTCSPGLLSRQNRRSSLFMRQLTNSRRKSFYRDGHSSSHGSGESVYSSDTICQVKDINTSERLLRLRKKMADHEICCYIVPSEDEHQSEYVSLADQRRAFISGFTGSAGVACITRDLLNFNKDQPEGKSVLSTDGRYFNQASQELDFNWRLIKQGEDPVTWQEWCVNEAKEMSLSLGGKIAKIGIDPKLITFDQVTKFKALIKDKVEDTNAKVELVPVEDNLIDAIWGKFEAVPVRESNDLLHLDDGFTGESFQEKRSRLIKYLNDKTKGSQAFCTIALDEICWLLNLRGSDIEYNPVFYAYLIIRGDETILFTENPYDDGIKKYFKENKIEVKAYSNFWEEIAHTASVLSEKKETIVIPTGASWEIYRKINGASHKEIQSPIEIFKAVKNSVEIRNAHAAQVKDAICLTQYFAWLEEQLTVKEALIDEYKAACKLIEIRKTQKNFKGNSFETISSTGANAAVIHYAPPAENSSMIDPSKIYLCDSGSQFLEGTTDITRTLHFTKPTKEEIRNYTLVLKGNLALERLVFPEGTSGYSIDVIARQFLWKEGLDYRHGTGHGVGSFLNVHEGPMGIGFRPHLMNYSLTKGNIITNEPGYYKDGEYGIRIENDLLVKRAEGLKFGERKFLKFENLTLVPYCRKLIDVKILTPEEKNQINEYHSRIWHCVVPFLQPQSISYKWLKRETATL</sequence>
<dbReference type="InterPro" id="IPR033740">
    <property type="entry name" value="Pept_M24B"/>
</dbReference>
<dbReference type="CDD" id="cd01085">
    <property type="entry name" value="APP"/>
    <property type="match status" value="1"/>
</dbReference>
<evidence type="ECO:0000313" key="16">
    <source>
        <dbReference type="EMBL" id="SCW01090.1"/>
    </source>
</evidence>
<evidence type="ECO:0000259" key="14">
    <source>
        <dbReference type="Pfam" id="PF01321"/>
    </source>
</evidence>
<keyword evidence="9 12" id="KW-0479">Metal-binding</keyword>
<dbReference type="SUPFAM" id="SSF55920">
    <property type="entry name" value="Creatinase/aminopeptidase"/>
    <property type="match status" value="1"/>
</dbReference>
<dbReference type="Pfam" id="PF16189">
    <property type="entry name" value="Creatinase_N_2"/>
    <property type="match status" value="1"/>
</dbReference>
<evidence type="ECO:0000256" key="8">
    <source>
        <dbReference type="ARBA" id="ARBA00022670"/>
    </source>
</evidence>
<dbReference type="FunFam" id="3.90.230.10:FF:000007">
    <property type="entry name" value="Xaa-Pro aminopeptidase P"/>
    <property type="match status" value="1"/>
</dbReference>
<dbReference type="Pfam" id="PF01321">
    <property type="entry name" value="Creatinase_N"/>
    <property type="match status" value="1"/>
</dbReference>
<dbReference type="EC" id="3.4.11.9" evidence="5"/>
<gene>
    <name evidence="16" type="ORF">LAFE_0D04852G</name>
</gene>
<dbReference type="InterPro" id="IPR032416">
    <property type="entry name" value="Peptidase_M24_C"/>
</dbReference>
<keyword evidence="11" id="KW-0464">Manganese</keyword>
<keyword evidence="6" id="KW-0031">Aminopeptidase</keyword>
<keyword evidence="8" id="KW-0645">Protease</keyword>
<dbReference type="OMA" id="EPGMILS"/>
<dbReference type="Pfam" id="PF00557">
    <property type="entry name" value="Peptidase_M24"/>
    <property type="match status" value="1"/>
</dbReference>
<evidence type="ECO:0000313" key="17">
    <source>
        <dbReference type="Proteomes" id="UP000190831"/>
    </source>
</evidence>
<dbReference type="PROSITE" id="PS00491">
    <property type="entry name" value="PROLINE_PEPTIDASE"/>
    <property type="match status" value="1"/>
</dbReference>
<dbReference type="PANTHER" id="PTHR43763">
    <property type="entry name" value="XAA-PRO AMINOPEPTIDASE 1"/>
    <property type="match status" value="1"/>
</dbReference>